<proteinExistence type="predicted"/>
<dbReference type="Proteomes" id="UP001307889">
    <property type="component" value="Chromosome 9"/>
</dbReference>
<feature type="region of interest" description="Disordered" evidence="1">
    <location>
        <begin position="1"/>
        <end position="115"/>
    </location>
</feature>
<accession>A0ABN7B1I9</accession>
<feature type="region of interest" description="Disordered" evidence="1">
    <location>
        <begin position="624"/>
        <end position="646"/>
    </location>
</feature>
<keyword evidence="3" id="KW-1185">Reference proteome</keyword>
<evidence type="ECO:0000256" key="1">
    <source>
        <dbReference type="SAM" id="MobiDB-lite"/>
    </source>
</evidence>
<evidence type="ECO:0000313" key="3">
    <source>
        <dbReference type="Proteomes" id="UP001307889"/>
    </source>
</evidence>
<dbReference type="Gene3D" id="1.25.40.10">
    <property type="entry name" value="Tetratricopeptide repeat domain"/>
    <property type="match status" value="1"/>
</dbReference>
<feature type="compositionally biased region" description="Acidic residues" evidence="1">
    <location>
        <begin position="631"/>
        <end position="646"/>
    </location>
</feature>
<dbReference type="Pfam" id="PF04910">
    <property type="entry name" value="Tcf25"/>
    <property type="match status" value="1"/>
</dbReference>
<feature type="compositionally biased region" description="Basic residues" evidence="1">
    <location>
        <begin position="84"/>
        <end position="96"/>
    </location>
</feature>
<sequence>MSSRVLRKLGLQGEKDLNSLGNDESDTEADFSSSSSSKKKQLNINRYDLLNQQSHSESEVKEDDNETAGSLNAHDGAVDLRDASRRKKKKKKKKSCKVPSSNTRSSEDNIEDEVERSVREVNEILGEMEENEAPNVAETSAPAAKLNFLSIDPRALNPKNELRRIFGSKIVQNDQAKKRGRNRGHLRSTVLVTPKENWLNIGKPGISMRLVETKNGIQYFTYEHSLNYQQIQMKFLEAVESLHPDYIVNIINNHPYHVDALLQLSDLCKLSDDLSMAAEFIQRALYSLECAFHPSFVIASGKCRLDYRRQENRSLYISLFKHMLSIGSRACYRTALEFAKLILSLDPEGDPLAIILAMDFYALRAQEYDWLLKMFNECEPTRNLSQLPNFAYSIAVAYFQRGDVEAAHAQLQKALIQFPGVLLALTEKCSVQVDSRILSSSFFTEPSIKQSKSLTQLETLYVARSYHVWKESELLPWLENNVHQVLDRVEAGDPLVEEWAGYRQTRYPATPRNILRHILLLDMKDVPVLTNEDSAAPYFNFDPLPPTDSINLYSRPSRTTNISENSTFVIFLRSLMPNYNMNQVASDEAGDEPAEGGAYEGHVVDFRRSVASLLDAMRDLVSNIHLPDVPGDGDAEDDPDSDEDHP</sequence>
<name>A0ABN7B1I9_9HEMI</name>
<organism evidence="2 3">
    <name type="scientific">Nesidiocoris tenuis</name>
    <dbReference type="NCBI Taxonomy" id="355587"/>
    <lineage>
        <taxon>Eukaryota</taxon>
        <taxon>Metazoa</taxon>
        <taxon>Ecdysozoa</taxon>
        <taxon>Arthropoda</taxon>
        <taxon>Hexapoda</taxon>
        <taxon>Insecta</taxon>
        <taxon>Pterygota</taxon>
        <taxon>Neoptera</taxon>
        <taxon>Paraneoptera</taxon>
        <taxon>Hemiptera</taxon>
        <taxon>Heteroptera</taxon>
        <taxon>Panheteroptera</taxon>
        <taxon>Cimicomorpha</taxon>
        <taxon>Miridae</taxon>
        <taxon>Dicyphina</taxon>
        <taxon>Nesidiocoris</taxon>
    </lineage>
</organism>
<dbReference type="InterPro" id="IPR006994">
    <property type="entry name" value="TCF25/Rqc1"/>
</dbReference>
<gene>
    <name evidence="2" type="ORF">NTJ_11090</name>
</gene>
<evidence type="ECO:0000313" key="2">
    <source>
        <dbReference type="EMBL" id="BES98275.1"/>
    </source>
</evidence>
<dbReference type="InterPro" id="IPR011990">
    <property type="entry name" value="TPR-like_helical_dom_sf"/>
</dbReference>
<protein>
    <submittedName>
        <fullName evidence="2">DUF654</fullName>
    </submittedName>
</protein>
<dbReference type="PANTHER" id="PTHR22684">
    <property type="entry name" value="NULP1-RELATED"/>
    <property type="match status" value="1"/>
</dbReference>
<dbReference type="EMBL" id="AP028917">
    <property type="protein sequence ID" value="BES98275.1"/>
    <property type="molecule type" value="Genomic_DNA"/>
</dbReference>
<reference evidence="2 3" key="1">
    <citation type="submission" date="2023-09" db="EMBL/GenBank/DDBJ databases">
        <title>Nesidiocoris tenuis whole genome shotgun sequence.</title>
        <authorList>
            <person name="Shibata T."/>
            <person name="Shimoda M."/>
            <person name="Kobayashi T."/>
            <person name="Uehara T."/>
        </authorList>
    </citation>
    <scope>NUCLEOTIDE SEQUENCE [LARGE SCALE GENOMIC DNA]</scope>
    <source>
        <strain evidence="2 3">Japan</strain>
    </source>
</reference>
<dbReference type="PANTHER" id="PTHR22684:SF0">
    <property type="entry name" value="RIBOSOME QUALITY CONTROL COMPLEX SUBUNIT TCF25"/>
    <property type="match status" value="1"/>
</dbReference>